<reference evidence="2" key="1">
    <citation type="journal article" date="2019" name="Int. J. Syst. Evol. Microbiol.">
        <title>The Global Catalogue of Microorganisms (GCM) 10K type strain sequencing project: providing services to taxonomists for standard genome sequencing and annotation.</title>
        <authorList>
            <consortium name="The Broad Institute Genomics Platform"/>
            <consortium name="The Broad Institute Genome Sequencing Center for Infectious Disease"/>
            <person name="Wu L."/>
            <person name="Ma J."/>
        </authorList>
    </citation>
    <scope>NUCLEOTIDE SEQUENCE [LARGE SCALE GENOMIC DNA]</scope>
    <source>
        <strain evidence="2">CGMCC 1.10992</strain>
    </source>
</reference>
<gene>
    <name evidence="1" type="ORF">ACFSJ3_14965</name>
</gene>
<protein>
    <submittedName>
        <fullName evidence="1">Spondin domain-containing protein</fullName>
    </submittedName>
</protein>
<proteinExistence type="predicted"/>
<organism evidence="1 2">
    <name type="scientific">Corallincola platygyrae</name>
    <dbReference type="NCBI Taxonomy" id="1193278"/>
    <lineage>
        <taxon>Bacteria</taxon>
        <taxon>Pseudomonadati</taxon>
        <taxon>Pseudomonadota</taxon>
        <taxon>Gammaproteobacteria</taxon>
        <taxon>Alteromonadales</taxon>
        <taxon>Psychromonadaceae</taxon>
        <taxon>Corallincola</taxon>
    </lineage>
</organism>
<dbReference type="EMBL" id="JBHUHT010000017">
    <property type="protein sequence ID" value="MFD2097296.1"/>
    <property type="molecule type" value="Genomic_DNA"/>
</dbReference>
<accession>A0ABW4XP13</accession>
<dbReference type="InterPro" id="IPR009465">
    <property type="entry name" value="Spondin_N"/>
</dbReference>
<dbReference type="Gene3D" id="2.60.40.2130">
    <property type="entry name" value="F-spondin domain"/>
    <property type="match status" value="1"/>
</dbReference>
<dbReference type="PROSITE" id="PS51257">
    <property type="entry name" value="PROKAR_LIPOPROTEIN"/>
    <property type="match status" value="1"/>
</dbReference>
<dbReference type="InterPro" id="IPR038678">
    <property type="entry name" value="Spondin_N_sf"/>
</dbReference>
<dbReference type="RefSeq" id="WP_345340456.1">
    <property type="nucleotide sequence ID" value="NZ_BAABLI010000015.1"/>
</dbReference>
<evidence type="ECO:0000313" key="1">
    <source>
        <dbReference type="EMBL" id="MFD2097296.1"/>
    </source>
</evidence>
<comment type="caution">
    <text evidence="1">The sequence shown here is derived from an EMBL/GenBank/DDBJ whole genome shotgun (WGS) entry which is preliminary data.</text>
</comment>
<keyword evidence="2" id="KW-1185">Reference proteome</keyword>
<dbReference type="Proteomes" id="UP001597380">
    <property type="component" value="Unassembled WGS sequence"/>
</dbReference>
<evidence type="ECO:0000313" key="2">
    <source>
        <dbReference type="Proteomes" id="UP001597380"/>
    </source>
</evidence>
<dbReference type="NCBIfam" id="NF038123">
    <property type="entry name" value="NF038123_dom"/>
    <property type="match status" value="1"/>
</dbReference>
<sequence length="234" mass="24679">MNKQSLFKLATPLLAIAVISGCSDDDDDEEIVIEPLMRSYEVQVVNLTPNQPLSPVAALVHDSTIQAWMLGSPAIVPLEVMAEGGDNSQLLAIEGLWASASGAGVIMPGASETMMLEFEDSVDLNLTLATMLVNTNDAFTGLNSWSIDQLAVGDSWSATTNVYDAGTEANSETAATIPGPAAGGEGYAEARDDVDRVYVHAGVISADDGLTDSALSFSHRFDNPAMKITITRIE</sequence>
<name>A0ABW4XP13_9GAMM</name>